<dbReference type="InterPro" id="IPR036602">
    <property type="entry name" value="tRNA_yW-synthesising-like_sf"/>
</dbReference>
<evidence type="ECO:0000256" key="9">
    <source>
        <dbReference type="SAM" id="MobiDB-lite"/>
    </source>
</evidence>
<keyword evidence="5" id="KW-0949">S-adenosyl-L-methionine</keyword>
<comment type="similarity">
    <text evidence="1">Belongs to the TYW3 family.</text>
</comment>
<keyword evidence="6" id="KW-0819">tRNA processing</keyword>
<dbReference type="SUPFAM" id="SSF111278">
    <property type="entry name" value="SSo0622-like"/>
    <property type="match status" value="1"/>
</dbReference>
<dbReference type="PANTHER" id="PTHR48418:SF1">
    <property type="entry name" value="TRNA WYBUTOSINE-SYNTHESIZING PROTEIN 3"/>
    <property type="match status" value="1"/>
</dbReference>
<evidence type="ECO:0000256" key="8">
    <source>
        <dbReference type="ARBA" id="ARBA00049202"/>
    </source>
</evidence>
<evidence type="ECO:0000256" key="2">
    <source>
        <dbReference type="ARBA" id="ARBA00012750"/>
    </source>
</evidence>
<evidence type="ECO:0000313" key="12">
    <source>
        <dbReference type="Proteomes" id="UP001251528"/>
    </source>
</evidence>
<evidence type="ECO:0000256" key="1">
    <source>
        <dbReference type="ARBA" id="ARBA00008569"/>
    </source>
</evidence>
<accession>A0AAJ0FUG6</accession>
<dbReference type="PANTHER" id="PTHR48418">
    <property type="entry name" value="TRNA WYBUTOSINE-SYNTHESIZING PROTEIN 3"/>
    <property type="match status" value="1"/>
</dbReference>
<evidence type="ECO:0000256" key="7">
    <source>
        <dbReference type="ARBA" id="ARBA00030554"/>
    </source>
</evidence>
<protein>
    <recommendedName>
        <fullName evidence="2">tRNA(Phe) 7-[(3-amino-3-carboxypropyl)-4-demethylwyosine(37)-N(4)]-methyltransferase</fullName>
        <ecNumber evidence="2">2.1.1.282</ecNumber>
    </recommendedName>
    <alternativeName>
        <fullName evidence="7">tRNA(Phe) 7-((3-amino-3-carboxypropyl)-4-demethylwyosine(37)-N(4))-methyltransferase</fullName>
    </alternativeName>
</protein>
<reference evidence="11" key="1">
    <citation type="submission" date="2023-06" db="EMBL/GenBank/DDBJ databases">
        <title>Conoideocrella luteorostrata (Hypocreales: Clavicipitaceae), a potential biocontrol fungus for elongate hemlock scale in United States Christmas tree production areas.</title>
        <authorList>
            <person name="Barrett H."/>
            <person name="Lovett B."/>
            <person name="Macias A.M."/>
            <person name="Stajich J.E."/>
            <person name="Kasson M.T."/>
        </authorList>
    </citation>
    <scope>NUCLEOTIDE SEQUENCE</scope>
    <source>
        <strain evidence="11">ARSEF 14590</strain>
    </source>
</reference>
<organism evidence="11 12">
    <name type="scientific">Conoideocrella luteorostrata</name>
    <dbReference type="NCBI Taxonomy" id="1105319"/>
    <lineage>
        <taxon>Eukaryota</taxon>
        <taxon>Fungi</taxon>
        <taxon>Dikarya</taxon>
        <taxon>Ascomycota</taxon>
        <taxon>Pezizomycotina</taxon>
        <taxon>Sordariomycetes</taxon>
        <taxon>Hypocreomycetidae</taxon>
        <taxon>Hypocreales</taxon>
        <taxon>Clavicipitaceae</taxon>
        <taxon>Conoideocrella</taxon>
    </lineage>
</organism>
<dbReference type="InterPro" id="IPR003827">
    <property type="entry name" value="tRNA_yW-synthesising"/>
</dbReference>
<keyword evidence="3" id="KW-0489">Methyltransferase</keyword>
<evidence type="ECO:0000256" key="4">
    <source>
        <dbReference type="ARBA" id="ARBA00022679"/>
    </source>
</evidence>
<evidence type="ECO:0000256" key="5">
    <source>
        <dbReference type="ARBA" id="ARBA00022691"/>
    </source>
</evidence>
<dbReference type="Gene3D" id="3.30.1960.10">
    <property type="entry name" value="tRNA wybutosine-synthesizing-like"/>
    <property type="match status" value="1"/>
</dbReference>
<evidence type="ECO:0000256" key="3">
    <source>
        <dbReference type="ARBA" id="ARBA00022603"/>
    </source>
</evidence>
<comment type="caution">
    <text evidence="11">The sequence shown here is derived from an EMBL/GenBank/DDBJ whole genome shotgun (WGS) entry which is preliminary data.</text>
</comment>
<evidence type="ECO:0000313" key="11">
    <source>
        <dbReference type="EMBL" id="KAK2592154.1"/>
    </source>
</evidence>
<dbReference type="Pfam" id="PF02676">
    <property type="entry name" value="TYW3"/>
    <property type="match status" value="1"/>
</dbReference>
<comment type="catalytic activity">
    <reaction evidence="8">
        <text>4-demethyl-7-[(3S)-3-amino-3-carboxypropyl]wyosine(37) in tRNA(Phe) + S-adenosyl-L-methionine = 7-[(3S)-3-amino-3-carboxypropyl]wyosine(37) in tRNA(Phe) + S-adenosyl-L-homocysteine + H(+)</text>
        <dbReference type="Rhea" id="RHEA:36635"/>
        <dbReference type="Rhea" id="RHEA-COMP:10378"/>
        <dbReference type="Rhea" id="RHEA-COMP:10379"/>
        <dbReference type="ChEBI" id="CHEBI:15378"/>
        <dbReference type="ChEBI" id="CHEBI:57856"/>
        <dbReference type="ChEBI" id="CHEBI:59789"/>
        <dbReference type="ChEBI" id="CHEBI:73543"/>
        <dbReference type="ChEBI" id="CHEBI:73550"/>
        <dbReference type="EC" id="2.1.1.282"/>
    </reaction>
</comment>
<name>A0AAJ0FUG6_9HYPO</name>
<sequence>MQHHRGPAAPASSLPSPSPGFTSKKVKIIDQLAVPDAEYTDASPKGTIDKGIRHLIDELNGADGFVTTSSCAGRVSVFLEGRKAPTAANTDEGDSSQQVAGVGGKGAGGTWLFVSHDVVKGEDWIQSLEFTETCHDDPGKDKRLIHFKFEPMILHVLTTSLLHAQLLIRCALQAGFRESGAINITPQADSTTTPIVAIRSMGLSFESLIGYESPDGARHPLVPETYLQTLMDIGTERFSENAKRIARFTDAFREVVLRSKGTAKINPEGREWEDAASRRERMKAEGLLRRKEAMRVEEKIERSEVDLEGYDIP</sequence>
<evidence type="ECO:0000256" key="6">
    <source>
        <dbReference type="ARBA" id="ARBA00022694"/>
    </source>
</evidence>
<feature type="region of interest" description="Disordered" evidence="9">
    <location>
        <begin position="1"/>
        <end position="20"/>
    </location>
</feature>
<dbReference type="GO" id="GO:0032259">
    <property type="term" value="P:methylation"/>
    <property type="evidence" value="ECO:0007669"/>
    <property type="project" value="UniProtKB-KW"/>
</dbReference>
<keyword evidence="12" id="KW-1185">Reference proteome</keyword>
<feature type="domain" description="tRNA wybutosine-synthesizing protein" evidence="10">
    <location>
        <begin position="24"/>
        <end position="253"/>
    </location>
</feature>
<dbReference type="AlphaFoldDB" id="A0AAJ0FUG6"/>
<gene>
    <name evidence="11" type="ORF">QQS21_010162</name>
</gene>
<dbReference type="EMBL" id="JASWJB010000285">
    <property type="protein sequence ID" value="KAK2592154.1"/>
    <property type="molecule type" value="Genomic_DNA"/>
</dbReference>
<dbReference type="EC" id="2.1.1.282" evidence="2"/>
<dbReference type="GO" id="GO:0008168">
    <property type="term" value="F:methyltransferase activity"/>
    <property type="evidence" value="ECO:0007669"/>
    <property type="project" value="UniProtKB-KW"/>
</dbReference>
<keyword evidence="4" id="KW-0808">Transferase</keyword>
<dbReference type="Proteomes" id="UP001251528">
    <property type="component" value="Unassembled WGS sequence"/>
</dbReference>
<dbReference type="GO" id="GO:0008033">
    <property type="term" value="P:tRNA processing"/>
    <property type="evidence" value="ECO:0007669"/>
    <property type="project" value="UniProtKB-KW"/>
</dbReference>
<evidence type="ECO:0000259" key="10">
    <source>
        <dbReference type="Pfam" id="PF02676"/>
    </source>
</evidence>
<proteinExistence type="inferred from homology"/>